<reference evidence="2 3" key="1">
    <citation type="journal article" date="2020" name="IScience">
        <title>Genome Sequencing of the Endangered Kingdonia uniflora (Circaeasteraceae, Ranunculales) Reveals Potential Mechanisms of Evolutionary Specialization.</title>
        <authorList>
            <person name="Sun Y."/>
            <person name="Deng T."/>
            <person name="Zhang A."/>
            <person name="Moore M.J."/>
            <person name="Landis J.B."/>
            <person name="Lin N."/>
            <person name="Zhang H."/>
            <person name="Zhang X."/>
            <person name="Huang J."/>
            <person name="Zhang X."/>
            <person name="Sun H."/>
            <person name="Wang H."/>
        </authorList>
    </citation>
    <scope>NUCLEOTIDE SEQUENCE [LARGE SCALE GENOMIC DNA]</scope>
    <source>
        <strain evidence="2">TB1705</strain>
        <tissue evidence="2">Leaf</tissue>
    </source>
</reference>
<dbReference type="Proteomes" id="UP000541444">
    <property type="component" value="Unassembled WGS sequence"/>
</dbReference>
<accession>A0A7J7P9X8</accession>
<evidence type="ECO:0000313" key="3">
    <source>
        <dbReference type="Proteomes" id="UP000541444"/>
    </source>
</evidence>
<keyword evidence="3" id="KW-1185">Reference proteome</keyword>
<dbReference type="PANTHER" id="PTHR34659">
    <property type="entry name" value="BNAA05G11610D PROTEIN"/>
    <property type="match status" value="1"/>
</dbReference>
<dbReference type="InterPro" id="IPR053273">
    <property type="entry name" value="CST_Regulator"/>
</dbReference>
<feature type="compositionally biased region" description="Basic and acidic residues" evidence="1">
    <location>
        <begin position="104"/>
        <end position="114"/>
    </location>
</feature>
<dbReference type="GO" id="GO:0006950">
    <property type="term" value="P:response to stress"/>
    <property type="evidence" value="ECO:0007669"/>
    <property type="project" value="TreeGrafter"/>
</dbReference>
<proteinExistence type="predicted"/>
<dbReference type="GO" id="GO:0005776">
    <property type="term" value="C:autophagosome"/>
    <property type="evidence" value="ECO:0007669"/>
    <property type="project" value="TreeGrafter"/>
</dbReference>
<dbReference type="GO" id="GO:0061908">
    <property type="term" value="C:phagophore"/>
    <property type="evidence" value="ECO:0007669"/>
    <property type="project" value="TreeGrafter"/>
</dbReference>
<evidence type="ECO:0000256" key="1">
    <source>
        <dbReference type="SAM" id="MobiDB-lite"/>
    </source>
</evidence>
<evidence type="ECO:0000313" key="2">
    <source>
        <dbReference type="EMBL" id="KAF6176092.1"/>
    </source>
</evidence>
<comment type="caution">
    <text evidence="2">The sequence shown here is derived from an EMBL/GenBank/DDBJ whole genome shotgun (WGS) entry which is preliminary data.</text>
</comment>
<name>A0A7J7P9X8_9MAGN</name>
<dbReference type="AlphaFoldDB" id="A0A7J7P9X8"/>
<protein>
    <submittedName>
        <fullName evidence="2">Uncharacterized protein</fullName>
    </submittedName>
</protein>
<dbReference type="PANTHER" id="PTHR34659:SF1">
    <property type="entry name" value="PROTEIN EGT2"/>
    <property type="match status" value="1"/>
</dbReference>
<sequence>MFVMDLNCKGMKWVENLCLKFEDKFETVCMEVENFMYEEAKCVGTHVQTVGLSAKKLYEEVVQDFIPPLVDNVKETTGYGLSLEKKTDDETSKFSGPVNEEEDPIKKKPSSHEESSILAPAAYDTVQASISSEICIVNHSTSSSDDSCFEIPLEIICYKSVEASDSLASEICKESTKGKGCTFDSSLKQNDVDDKTCDGLIKVPLLSSLKIPKYDPSQESENEISSSAGSSDSGLAFAPFEEKEAEIRLFSFSSNGIDTTTTYRNEDILESDKNGLEQYNECAKFFISPPEPGTLGDNNTEVAELNCAVNTPCTEMIEGNDDTNLWESCIVVDAKELSCVLREKKIQDAFTSKLRASKQQRYGQLGIYSMGIADEINLEKANSLNLSTCNGQSDSNKLSDDHDLYDSDWELL</sequence>
<feature type="region of interest" description="Disordered" evidence="1">
    <location>
        <begin position="212"/>
        <end position="233"/>
    </location>
</feature>
<organism evidence="2 3">
    <name type="scientific">Kingdonia uniflora</name>
    <dbReference type="NCBI Taxonomy" id="39325"/>
    <lineage>
        <taxon>Eukaryota</taxon>
        <taxon>Viridiplantae</taxon>
        <taxon>Streptophyta</taxon>
        <taxon>Embryophyta</taxon>
        <taxon>Tracheophyta</taxon>
        <taxon>Spermatophyta</taxon>
        <taxon>Magnoliopsida</taxon>
        <taxon>Ranunculales</taxon>
        <taxon>Circaeasteraceae</taxon>
        <taxon>Kingdonia</taxon>
    </lineage>
</organism>
<gene>
    <name evidence="2" type="ORF">GIB67_000186</name>
</gene>
<feature type="compositionally biased region" description="Low complexity" evidence="1">
    <location>
        <begin position="223"/>
        <end position="233"/>
    </location>
</feature>
<dbReference type="EMBL" id="JACGCM010000121">
    <property type="protein sequence ID" value="KAF6176092.1"/>
    <property type="molecule type" value="Genomic_DNA"/>
</dbReference>
<feature type="region of interest" description="Disordered" evidence="1">
    <location>
        <begin position="87"/>
        <end position="114"/>
    </location>
</feature>